<dbReference type="PANTHER" id="PTHR30327:SF1">
    <property type="entry name" value="UPF0301 PROTEIN YQGE"/>
    <property type="match status" value="1"/>
</dbReference>
<dbReference type="Proteomes" id="UP001319883">
    <property type="component" value="Unassembled WGS sequence"/>
</dbReference>
<dbReference type="HAMAP" id="MF_00758">
    <property type="entry name" value="UPF0301"/>
    <property type="match status" value="1"/>
</dbReference>
<evidence type="ECO:0000256" key="1">
    <source>
        <dbReference type="ARBA" id="ARBA00009600"/>
    </source>
</evidence>
<reference evidence="3 4" key="1">
    <citation type="submission" date="2021-05" db="EMBL/GenBank/DDBJ databases">
        <title>Petroleum and Energy Research Collection (APPE): ex situ preservation of microbial diversity associated with the oil industry and exploitation of its biotechnological potential.</title>
        <authorList>
            <person name="Paixao C.T.M."/>
            <person name="Gomes M.B."/>
            <person name="Oliveira V.M."/>
        </authorList>
    </citation>
    <scope>NUCLEOTIDE SEQUENCE [LARGE SCALE GENOMIC DNA]</scope>
    <source>
        <strain evidence="3 4">LIT2</strain>
    </source>
</reference>
<dbReference type="RefSeq" id="WP_163650217.1">
    <property type="nucleotide sequence ID" value="NZ_JAGXFC010000001.1"/>
</dbReference>
<accession>A0ABS7WXE5</accession>
<dbReference type="Pfam" id="PF02622">
    <property type="entry name" value="DUF179"/>
    <property type="match status" value="1"/>
</dbReference>
<evidence type="ECO:0000313" key="4">
    <source>
        <dbReference type="Proteomes" id="UP001319883"/>
    </source>
</evidence>
<proteinExistence type="inferred from homology"/>
<dbReference type="SUPFAM" id="SSF143456">
    <property type="entry name" value="VC0467-like"/>
    <property type="match status" value="1"/>
</dbReference>
<name>A0ABS7WXE5_9GAMM</name>
<comment type="caution">
    <text evidence="3">The sequence shown here is derived from an EMBL/GenBank/DDBJ whole genome shotgun (WGS) entry which is preliminary data.</text>
</comment>
<comment type="similarity">
    <text evidence="1 2">Belongs to the UPF0301 (AlgH) family.</text>
</comment>
<organism evidence="3 4">
    <name type="scientific">Modicisalibacter tunisiensis</name>
    <dbReference type="NCBI Taxonomy" id="390637"/>
    <lineage>
        <taxon>Bacteria</taxon>
        <taxon>Pseudomonadati</taxon>
        <taxon>Pseudomonadota</taxon>
        <taxon>Gammaproteobacteria</taxon>
        <taxon>Oceanospirillales</taxon>
        <taxon>Halomonadaceae</taxon>
        <taxon>Modicisalibacter</taxon>
    </lineage>
</organism>
<dbReference type="Gene3D" id="3.40.1740.10">
    <property type="entry name" value="VC0467-like"/>
    <property type="match status" value="1"/>
</dbReference>
<dbReference type="PANTHER" id="PTHR30327">
    <property type="entry name" value="UNCHARACTERIZED PROTEIN YQGE"/>
    <property type="match status" value="1"/>
</dbReference>
<keyword evidence="4" id="KW-1185">Reference proteome</keyword>
<dbReference type="NCBIfam" id="NF001266">
    <property type="entry name" value="PRK00228.1-1"/>
    <property type="match status" value="1"/>
</dbReference>
<sequence length="185" mass="20120">MQSLRNHFLLAMPHLEDPNFAGSLSYLCDHDDDGTMGVIVNHPLELTLDALLEQLDIDADACPARDQPVYYGGPVHRDRGFILHRGSAEPWDSSIQVADDIALTTSMDMLKALARGEGPEQFIVCLGCCGWEAGQLESELKENTWLTVEAQPGVIFDLPPEQRLNAAAGILGIDLNLLTGEAGHS</sequence>
<evidence type="ECO:0000313" key="3">
    <source>
        <dbReference type="EMBL" id="MBZ9566834.1"/>
    </source>
</evidence>
<gene>
    <name evidence="3" type="ORF">KGQ91_03930</name>
</gene>
<evidence type="ECO:0000256" key="2">
    <source>
        <dbReference type="HAMAP-Rule" id="MF_00758"/>
    </source>
</evidence>
<dbReference type="EMBL" id="JAGXFD010000001">
    <property type="protein sequence ID" value="MBZ9566834.1"/>
    <property type="molecule type" value="Genomic_DNA"/>
</dbReference>
<protein>
    <recommendedName>
        <fullName evidence="2">UPF0301 protein KGQ91_03930</fullName>
    </recommendedName>
</protein>
<dbReference type="InterPro" id="IPR003774">
    <property type="entry name" value="AlgH-like"/>
</dbReference>